<reference evidence="2 3" key="1">
    <citation type="journal article" date="2018" name="BMC Genomics">
        <title>Genomic evidence for intraspecific hybridization in a clonal and extremely halotolerant yeast.</title>
        <authorList>
            <person name="Gostincar C."/>
            <person name="Stajich J.E."/>
            <person name="Zupancic J."/>
            <person name="Zalar P."/>
            <person name="Gunde-Cimerman N."/>
        </authorList>
    </citation>
    <scope>NUCLEOTIDE SEQUENCE [LARGE SCALE GENOMIC DNA]</scope>
    <source>
        <strain evidence="2 3">EXF-6656</strain>
    </source>
</reference>
<sequence>MVSARLIVPFLAFWRLTWALVPDVPQINGPVPIIGGQHDIPTYLKSRTSEFVHPGLWHTHEDLERMRTNVLDGTDPWKTYFDKFSRDQYSLANYTMKGPHSVLSRGGVSNYSSFTEDVRAAWQNSLMWYIMRDDAHWERSTTILDAWGSNLTSIVGTDRSLMIGLEGDMFVNAAEIMRWGGNWTEAGAKWQGGSGFSVQLYWLFAGQSTNIGQTNYGMISIKALLSFAVYLEDVTMWNYAINAWINHPCAGVPAMYHPDTGQSVEAGRDQAHVQGGVGWSAYGAKVAQSQGFDLFQIEDHLLLKAAEYTAKYNVGHNVTFDPSWYRCEAVLVNGPWQTIAEENRGVTSDRPIWDLLHYEYAVKRGLETAWVSQAREAEGFEGAYSNGPVRDEDPSWGGLIWAVEPQ</sequence>
<dbReference type="Gene3D" id="1.50.10.100">
    <property type="entry name" value="Chondroitin AC/alginate lyase"/>
    <property type="match status" value="1"/>
</dbReference>
<comment type="caution">
    <text evidence="2">The sequence shown here is derived from an EMBL/GenBank/DDBJ whole genome shotgun (WGS) entry which is preliminary data.</text>
</comment>
<dbReference type="AlphaFoldDB" id="A0A3M6W662"/>
<keyword evidence="1" id="KW-0732">Signal</keyword>
<evidence type="ECO:0000313" key="2">
    <source>
        <dbReference type="EMBL" id="RMX74037.1"/>
    </source>
</evidence>
<protein>
    <recommendedName>
        <fullName evidence="4">Alginate lyase domain-containing protein</fullName>
    </recommendedName>
</protein>
<feature type="chain" id="PRO_5018123109" description="Alginate lyase domain-containing protein" evidence="1">
    <location>
        <begin position="20"/>
        <end position="406"/>
    </location>
</feature>
<accession>A0A3M6W662</accession>
<evidence type="ECO:0008006" key="4">
    <source>
        <dbReference type="Google" id="ProtNLM"/>
    </source>
</evidence>
<dbReference type="SUPFAM" id="SSF48230">
    <property type="entry name" value="Chondroitin AC/alginate lyase"/>
    <property type="match status" value="1"/>
</dbReference>
<dbReference type="EMBL" id="QWIJ01001641">
    <property type="protein sequence ID" value="RMX74037.1"/>
    <property type="molecule type" value="Genomic_DNA"/>
</dbReference>
<gene>
    <name evidence="2" type="ORF">D0869_13003</name>
</gene>
<organism evidence="2 3">
    <name type="scientific">Hortaea werneckii</name>
    <name type="common">Black yeast</name>
    <name type="synonym">Cladosporium werneckii</name>
    <dbReference type="NCBI Taxonomy" id="91943"/>
    <lineage>
        <taxon>Eukaryota</taxon>
        <taxon>Fungi</taxon>
        <taxon>Dikarya</taxon>
        <taxon>Ascomycota</taxon>
        <taxon>Pezizomycotina</taxon>
        <taxon>Dothideomycetes</taxon>
        <taxon>Dothideomycetidae</taxon>
        <taxon>Mycosphaerellales</taxon>
        <taxon>Teratosphaeriaceae</taxon>
        <taxon>Hortaea</taxon>
    </lineage>
</organism>
<evidence type="ECO:0000256" key="1">
    <source>
        <dbReference type="SAM" id="SignalP"/>
    </source>
</evidence>
<feature type="signal peptide" evidence="1">
    <location>
        <begin position="1"/>
        <end position="19"/>
    </location>
</feature>
<proteinExistence type="predicted"/>
<dbReference type="OrthoDB" id="5302720at2759"/>
<dbReference type="Proteomes" id="UP000281245">
    <property type="component" value="Unassembled WGS sequence"/>
</dbReference>
<evidence type="ECO:0000313" key="3">
    <source>
        <dbReference type="Proteomes" id="UP000281245"/>
    </source>
</evidence>
<dbReference type="InterPro" id="IPR008929">
    <property type="entry name" value="Chondroitin_lyas"/>
</dbReference>
<name>A0A3M6W662_HORWE</name>